<dbReference type="EMBL" id="UFQT01000411">
    <property type="protein sequence ID" value="SSX24063.1"/>
    <property type="molecule type" value="Genomic_DNA"/>
</dbReference>
<protein>
    <submittedName>
        <fullName evidence="1">CSON010232 protein</fullName>
    </submittedName>
</protein>
<dbReference type="VEuPathDB" id="VectorBase:CSON010232"/>
<accession>A0A336KIM3</accession>
<gene>
    <name evidence="1" type="primary">CSON010232</name>
</gene>
<organism evidence="1">
    <name type="scientific">Culicoides sonorensis</name>
    <name type="common">Biting midge</name>
    <dbReference type="NCBI Taxonomy" id="179676"/>
    <lineage>
        <taxon>Eukaryota</taxon>
        <taxon>Metazoa</taxon>
        <taxon>Ecdysozoa</taxon>
        <taxon>Arthropoda</taxon>
        <taxon>Hexapoda</taxon>
        <taxon>Insecta</taxon>
        <taxon>Pterygota</taxon>
        <taxon>Neoptera</taxon>
        <taxon>Endopterygota</taxon>
        <taxon>Diptera</taxon>
        <taxon>Nematocera</taxon>
        <taxon>Chironomoidea</taxon>
        <taxon>Ceratopogonidae</taxon>
        <taxon>Ceratopogoninae</taxon>
        <taxon>Culicoides</taxon>
        <taxon>Monoculicoides</taxon>
    </lineage>
</organism>
<dbReference type="AlphaFoldDB" id="A0A336KIM3"/>
<reference evidence="1" key="1">
    <citation type="submission" date="2018-04" db="EMBL/GenBank/DDBJ databases">
        <authorList>
            <person name="Go L.Y."/>
            <person name="Mitchell J.A."/>
        </authorList>
    </citation>
    <scope>NUCLEOTIDE SEQUENCE</scope>
    <source>
        <tissue evidence="1">Whole organism</tissue>
    </source>
</reference>
<dbReference type="EMBL" id="UFQS01000411">
    <property type="protein sequence ID" value="SSX03698.1"/>
    <property type="molecule type" value="Genomic_DNA"/>
</dbReference>
<reference evidence="2" key="2">
    <citation type="submission" date="2018-07" db="EMBL/GenBank/DDBJ databases">
        <authorList>
            <person name="Quirk P.G."/>
            <person name="Krulwich T.A."/>
        </authorList>
    </citation>
    <scope>NUCLEOTIDE SEQUENCE</scope>
</reference>
<evidence type="ECO:0000313" key="2">
    <source>
        <dbReference type="EMBL" id="SSX24063.1"/>
    </source>
</evidence>
<sequence>MCLSPNRPFHRCRHPVEDPSMHPSPNRPFQRCGRTQLMIPPRYNDLTRTVLRLHFHYSDYALLR</sequence>
<proteinExistence type="predicted"/>
<evidence type="ECO:0000313" key="1">
    <source>
        <dbReference type="EMBL" id="SSX03698.1"/>
    </source>
</evidence>
<name>A0A336KIM3_CULSO</name>